<evidence type="ECO:0000313" key="2">
    <source>
        <dbReference type="EMBL" id="GFN82310.1"/>
    </source>
</evidence>
<dbReference type="EMBL" id="BLXT01000977">
    <property type="protein sequence ID" value="GFN82310.1"/>
    <property type="molecule type" value="Genomic_DNA"/>
</dbReference>
<dbReference type="PANTHER" id="PTHR15435:SF2">
    <property type="entry name" value="KICSTOR COMPLEX PROTEIN KAPTIN"/>
    <property type="match status" value="1"/>
</dbReference>
<dbReference type="GO" id="GO:0015629">
    <property type="term" value="C:actin cytoskeleton"/>
    <property type="evidence" value="ECO:0007669"/>
    <property type="project" value="InterPro"/>
</dbReference>
<keyword evidence="2" id="KW-0808">Transferase</keyword>
<reference evidence="2 3" key="1">
    <citation type="journal article" date="2021" name="Elife">
        <title>Chloroplast acquisition without the gene transfer in kleptoplastic sea slugs, Plakobranchus ocellatus.</title>
        <authorList>
            <person name="Maeda T."/>
            <person name="Takahashi S."/>
            <person name="Yoshida T."/>
            <person name="Shimamura S."/>
            <person name="Takaki Y."/>
            <person name="Nagai Y."/>
            <person name="Toyoda A."/>
            <person name="Suzuki Y."/>
            <person name="Arimoto A."/>
            <person name="Ishii H."/>
            <person name="Satoh N."/>
            <person name="Nishiyama T."/>
            <person name="Hasebe M."/>
            <person name="Maruyama T."/>
            <person name="Minagawa J."/>
            <person name="Obokata J."/>
            <person name="Shigenobu S."/>
        </authorList>
    </citation>
    <scope>NUCLEOTIDE SEQUENCE [LARGE SCALE GENOMIC DNA]</scope>
</reference>
<dbReference type="GO" id="GO:0051015">
    <property type="term" value="F:actin filament binding"/>
    <property type="evidence" value="ECO:0007669"/>
    <property type="project" value="TreeGrafter"/>
</dbReference>
<dbReference type="GO" id="GO:0030027">
    <property type="term" value="C:lamellipodium"/>
    <property type="evidence" value="ECO:0007669"/>
    <property type="project" value="TreeGrafter"/>
</dbReference>
<sequence>MDYSELCMFIGHTELYLTLKNIRRTTELFHRVLLAYKLTMERTPGMLLTSTPFQSPKPVPVGASFDPPIIVPSTNVSEEKLALAEQEKSDRRRHKSLAGTLDSNGSPSKVEKHDRHRSDDSSLLDGHLRDGQMARLVRSQENLTAASPRSVCFQTPEASESYEFLPHGSLPDLTEYPSYRLKWTKRFSDPVMGLSCDDMMGDGMLDLAVLTLKGLHILQPDLNEVAKLLLERLRPLCDPTPVAKDYYAECQKEQGTAT</sequence>
<keyword evidence="2" id="KW-0548">Nucleotidyltransferase</keyword>
<dbReference type="GO" id="GO:0034198">
    <property type="term" value="P:cellular response to amino acid starvation"/>
    <property type="evidence" value="ECO:0007669"/>
    <property type="project" value="TreeGrafter"/>
</dbReference>
<evidence type="ECO:0000313" key="3">
    <source>
        <dbReference type="Proteomes" id="UP000735302"/>
    </source>
</evidence>
<dbReference type="GO" id="GO:0003964">
    <property type="term" value="F:RNA-directed DNA polymerase activity"/>
    <property type="evidence" value="ECO:0007669"/>
    <property type="project" value="UniProtKB-KW"/>
</dbReference>
<dbReference type="GO" id="GO:0007015">
    <property type="term" value="P:actin filament organization"/>
    <property type="evidence" value="ECO:0007669"/>
    <property type="project" value="InterPro"/>
</dbReference>
<dbReference type="Proteomes" id="UP000735302">
    <property type="component" value="Unassembled WGS sequence"/>
</dbReference>
<dbReference type="AlphaFoldDB" id="A0AAV3Y507"/>
<feature type="compositionally biased region" description="Basic and acidic residues" evidence="1">
    <location>
        <begin position="80"/>
        <end position="90"/>
    </location>
</feature>
<gene>
    <name evidence="2" type="ORF">PoB_000881600</name>
</gene>
<comment type="caution">
    <text evidence="2">The sequence shown here is derived from an EMBL/GenBank/DDBJ whole genome shotgun (WGS) entry which is preliminary data.</text>
</comment>
<keyword evidence="3" id="KW-1185">Reference proteome</keyword>
<protein>
    <submittedName>
        <fullName evidence="2">Reverse transcriptase</fullName>
    </submittedName>
</protein>
<name>A0AAV3Y507_9GAST</name>
<dbReference type="GO" id="GO:1904262">
    <property type="term" value="P:negative regulation of TORC1 signaling"/>
    <property type="evidence" value="ECO:0007669"/>
    <property type="project" value="TreeGrafter"/>
</dbReference>
<evidence type="ECO:0000256" key="1">
    <source>
        <dbReference type="SAM" id="MobiDB-lite"/>
    </source>
</evidence>
<dbReference type="PANTHER" id="PTHR15435">
    <property type="entry name" value="KICSTOR COMPLEX PROTEIN KAPTIN"/>
    <property type="match status" value="1"/>
</dbReference>
<feature type="region of interest" description="Disordered" evidence="1">
    <location>
        <begin position="80"/>
        <end position="128"/>
    </location>
</feature>
<feature type="compositionally biased region" description="Basic and acidic residues" evidence="1">
    <location>
        <begin position="109"/>
        <end position="128"/>
    </location>
</feature>
<dbReference type="InterPro" id="IPR029982">
    <property type="entry name" value="Kptn"/>
</dbReference>
<accession>A0AAV3Y507</accession>
<keyword evidence="2" id="KW-0695">RNA-directed DNA polymerase</keyword>
<proteinExistence type="predicted"/>
<organism evidence="2 3">
    <name type="scientific">Plakobranchus ocellatus</name>
    <dbReference type="NCBI Taxonomy" id="259542"/>
    <lineage>
        <taxon>Eukaryota</taxon>
        <taxon>Metazoa</taxon>
        <taxon>Spiralia</taxon>
        <taxon>Lophotrochozoa</taxon>
        <taxon>Mollusca</taxon>
        <taxon>Gastropoda</taxon>
        <taxon>Heterobranchia</taxon>
        <taxon>Euthyneura</taxon>
        <taxon>Panpulmonata</taxon>
        <taxon>Sacoglossa</taxon>
        <taxon>Placobranchoidea</taxon>
        <taxon>Plakobranchidae</taxon>
        <taxon>Plakobranchus</taxon>
    </lineage>
</organism>